<dbReference type="GO" id="GO:0005524">
    <property type="term" value="F:ATP binding"/>
    <property type="evidence" value="ECO:0007669"/>
    <property type="project" value="UniProtKB-KW"/>
</dbReference>
<evidence type="ECO:0000256" key="6">
    <source>
        <dbReference type="ARBA" id="ARBA00022679"/>
    </source>
</evidence>
<keyword evidence="8 19" id="KW-0732">Signal</keyword>
<dbReference type="EC" id="2.7.11.30" evidence="4"/>
<accession>A0AA35RGR5</accession>
<feature type="domain" description="Protein kinase" evidence="20">
    <location>
        <begin position="404"/>
        <end position="703"/>
    </location>
</feature>
<evidence type="ECO:0000256" key="7">
    <source>
        <dbReference type="ARBA" id="ARBA00022692"/>
    </source>
</evidence>
<dbReference type="InterPro" id="IPR000333">
    <property type="entry name" value="TGFB_receptor"/>
</dbReference>
<dbReference type="PROSITE" id="PS00108">
    <property type="entry name" value="PROTEIN_KINASE_ST"/>
    <property type="match status" value="1"/>
</dbReference>
<evidence type="ECO:0000256" key="8">
    <source>
        <dbReference type="ARBA" id="ARBA00022729"/>
    </source>
</evidence>
<dbReference type="InterPro" id="IPR011332">
    <property type="entry name" value="Ribosomal_zn-bd"/>
</dbReference>
<dbReference type="GO" id="GO:0005886">
    <property type="term" value="C:plasma membrane"/>
    <property type="evidence" value="ECO:0007669"/>
    <property type="project" value="TreeGrafter"/>
</dbReference>
<keyword evidence="5" id="KW-0723">Serine/threonine-protein kinase</keyword>
<dbReference type="Pfam" id="PF01783">
    <property type="entry name" value="Ribosomal_L32p"/>
    <property type="match status" value="1"/>
</dbReference>
<keyword evidence="14 18" id="KW-0472">Membrane</keyword>
<keyword evidence="16" id="KW-0687">Ribonucleoprotein</keyword>
<evidence type="ECO:0000256" key="16">
    <source>
        <dbReference type="ARBA" id="ARBA00023274"/>
    </source>
</evidence>
<keyword evidence="6" id="KW-0808">Transferase</keyword>
<dbReference type="InterPro" id="IPR000719">
    <property type="entry name" value="Prot_kinase_dom"/>
</dbReference>
<gene>
    <name evidence="21" type="ORF">GBAR_LOCUS6655</name>
</gene>
<dbReference type="Gene3D" id="3.30.200.20">
    <property type="entry name" value="Phosphorylase Kinase, domain 1"/>
    <property type="match status" value="1"/>
</dbReference>
<dbReference type="PROSITE" id="PS50011">
    <property type="entry name" value="PROTEIN_KINASE_DOM"/>
    <property type="match status" value="1"/>
</dbReference>
<dbReference type="GO" id="GO:0015934">
    <property type="term" value="C:large ribosomal subunit"/>
    <property type="evidence" value="ECO:0007669"/>
    <property type="project" value="InterPro"/>
</dbReference>
<dbReference type="PANTHER" id="PTHR23255:SF72">
    <property type="entry name" value="RECEPTOR PROTEIN SERINE_THREONINE KINASE"/>
    <property type="match status" value="1"/>
</dbReference>
<evidence type="ECO:0000256" key="17">
    <source>
        <dbReference type="SAM" id="MobiDB-lite"/>
    </source>
</evidence>
<evidence type="ECO:0000256" key="4">
    <source>
        <dbReference type="ARBA" id="ARBA00012401"/>
    </source>
</evidence>
<dbReference type="SUPFAM" id="SSF56112">
    <property type="entry name" value="Protein kinase-like (PK-like)"/>
    <property type="match status" value="1"/>
</dbReference>
<feature type="transmembrane region" description="Helical" evidence="18">
    <location>
        <begin position="365"/>
        <end position="389"/>
    </location>
</feature>
<keyword evidence="13 18" id="KW-1133">Transmembrane helix</keyword>
<evidence type="ECO:0000256" key="10">
    <source>
        <dbReference type="ARBA" id="ARBA00022777"/>
    </source>
</evidence>
<dbReference type="GO" id="GO:0004675">
    <property type="term" value="F:transmembrane receptor protein serine/threonine kinase activity"/>
    <property type="evidence" value="ECO:0007669"/>
    <property type="project" value="UniProtKB-EC"/>
</dbReference>
<evidence type="ECO:0000256" key="5">
    <source>
        <dbReference type="ARBA" id="ARBA00022527"/>
    </source>
</evidence>
<dbReference type="AlphaFoldDB" id="A0AA35RGR5"/>
<evidence type="ECO:0000256" key="11">
    <source>
        <dbReference type="ARBA" id="ARBA00022840"/>
    </source>
</evidence>
<dbReference type="Proteomes" id="UP001174909">
    <property type="component" value="Unassembled WGS sequence"/>
</dbReference>
<organism evidence="21 22">
    <name type="scientific">Geodia barretti</name>
    <name type="common">Barrett's horny sponge</name>
    <dbReference type="NCBI Taxonomy" id="519541"/>
    <lineage>
        <taxon>Eukaryota</taxon>
        <taxon>Metazoa</taxon>
        <taxon>Porifera</taxon>
        <taxon>Demospongiae</taxon>
        <taxon>Heteroscleromorpha</taxon>
        <taxon>Tetractinellida</taxon>
        <taxon>Astrophorina</taxon>
        <taxon>Geodiidae</taxon>
        <taxon>Geodia</taxon>
    </lineage>
</organism>
<feature type="chain" id="PRO_5041278047" description="receptor protein serine/threonine kinase" evidence="19">
    <location>
        <begin position="29"/>
        <end position="802"/>
    </location>
</feature>
<keyword evidence="11" id="KW-0067">ATP-binding</keyword>
<dbReference type="Gene3D" id="1.10.510.10">
    <property type="entry name" value="Transferase(Phosphotransferase) domain 1"/>
    <property type="match status" value="1"/>
</dbReference>
<keyword evidence="7 18" id="KW-0812">Transmembrane</keyword>
<evidence type="ECO:0000313" key="22">
    <source>
        <dbReference type="Proteomes" id="UP001174909"/>
    </source>
</evidence>
<evidence type="ECO:0000256" key="2">
    <source>
        <dbReference type="ARBA" id="ARBA00008560"/>
    </source>
</evidence>
<evidence type="ECO:0000256" key="9">
    <source>
        <dbReference type="ARBA" id="ARBA00022741"/>
    </source>
</evidence>
<reference evidence="21" key="1">
    <citation type="submission" date="2023-03" db="EMBL/GenBank/DDBJ databases">
        <authorList>
            <person name="Steffen K."/>
            <person name="Cardenas P."/>
        </authorList>
    </citation>
    <scope>NUCLEOTIDE SEQUENCE</scope>
</reference>
<comment type="similarity">
    <text evidence="3">Belongs to the protein kinase superfamily. TKL Ser/Thr protein kinase family. TGFB receptor subfamily.</text>
</comment>
<comment type="subcellular location">
    <subcellularLocation>
        <location evidence="1">Membrane</location>
        <topology evidence="1">Single-pass type I membrane protein</topology>
    </subcellularLocation>
</comment>
<proteinExistence type="inferred from homology"/>
<keyword evidence="15 21" id="KW-0675">Receptor</keyword>
<evidence type="ECO:0000256" key="15">
    <source>
        <dbReference type="ARBA" id="ARBA00023170"/>
    </source>
</evidence>
<feature type="region of interest" description="Disordered" evidence="17">
    <location>
        <begin position="740"/>
        <end position="787"/>
    </location>
</feature>
<evidence type="ECO:0000256" key="12">
    <source>
        <dbReference type="ARBA" id="ARBA00022980"/>
    </source>
</evidence>
<comment type="caution">
    <text evidence="21">The sequence shown here is derived from an EMBL/GenBank/DDBJ whole genome shotgun (WGS) entry which is preliminary data.</text>
</comment>
<dbReference type="Pfam" id="PF00069">
    <property type="entry name" value="Pkinase"/>
    <property type="match status" value="1"/>
</dbReference>
<keyword evidence="22" id="KW-1185">Reference proteome</keyword>
<dbReference type="NCBIfam" id="TIGR01031">
    <property type="entry name" value="rpmF_bact"/>
    <property type="match status" value="1"/>
</dbReference>
<evidence type="ECO:0000256" key="18">
    <source>
        <dbReference type="SAM" id="Phobius"/>
    </source>
</evidence>
<dbReference type="InterPro" id="IPR011009">
    <property type="entry name" value="Kinase-like_dom_sf"/>
</dbReference>
<dbReference type="HAMAP" id="MF_00340">
    <property type="entry name" value="Ribosomal_bL32"/>
    <property type="match status" value="1"/>
</dbReference>
<keyword evidence="12" id="KW-0689">Ribosomal protein</keyword>
<dbReference type="GO" id="GO:0006412">
    <property type="term" value="P:translation"/>
    <property type="evidence" value="ECO:0007669"/>
    <property type="project" value="InterPro"/>
</dbReference>
<evidence type="ECO:0000256" key="14">
    <source>
        <dbReference type="ARBA" id="ARBA00023136"/>
    </source>
</evidence>
<evidence type="ECO:0000256" key="3">
    <source>
        <dbReference type="ARBA" id="ARBA00009605"/>
    </source>
</evidence>
<evidence type="ECO:0000256" key="13">
    <source>
        <dbReference type="ARBA" id="ARBA00022989"/>
    </source>
</evidence>
<evidence type="ECO:0000259" key="20">
    <source>
        <dbReference type="PROSITE" id="PS50011"/>
    </source>
</evidence>
<dbReference type="GO" id="GO:0043235">
    <property type="term" value="C:receptor complex"/>
    <property type="evidence" value="ECO:0007669"/>
    <property type="project" value="TreeGrafter"/>
</dbReference>
<dbReference type="InterPro" id="IPR002677">
    <property type="entry name" value="Ribosomal_bL32"/>
</dbReference>
<dbReference type="PANTHER" id="PTHR23255">
    <property type="entry name" value="TRANSFORMING GROWTH FACTOR-BETA RECEPTOR TYPE I AND II"/>
    <property type="match status" value="1"/>
</dbReference>
<sequence>MRSTHVCNRTKMFGVVSLTGALLASLRATSRSPNLLAQPQHKLVTKAGILAGLLSRSRDEGTKAQQNLTELSGPLLGSYTVPTPSTLWEAVLLWAVPKRRTSHSKKRMRMAHKYLKPKHHYQTCPKCGQLRLQHMLCGYCFRETMRLTAALRRQRAEGNTAEQGQEQEAHSPQLHASSDESLWCWFVLLNPSSGSSGSGLGDDGSSGDGGGRLGPACPNCPSGLDAHCPIDYENRTITCSVDPASCDLSRRCAAGHDCIVHFNLRMNDSRWTFSSRCYPDTVNEKYCKLLPAYRVSTSFPPKQGLICYCSQECSWDKPQTYFHPYPPEIVATSSLTPSLTPSFTPTPSIASDSVVLHTAVPTTHVIAGVVLGVLLVLVIVSTVSVCLVYHWRKARQLRTQPRSSRSSRGTCRGRYGYVYRTEYEGELVAVKVFSYQNRLSWENERTLFGMQSTKHRNVIDYIVGGMWGSGFQLQMFIVTPFFPLGSLNRFLARNTVSWEQACRVIHSVSSGVAHLHSESYVTSGGVSVEKYAIAHRDIKSANVLVRGENGDCVISDLGFAMILDPSRDEKDMANMGQVGTYRYMAPEVLDARISLQDIQAFKQIDIYSLGLVMWEVIWRCNVQQEESPRGYQMAYEDRVGQRPGIDAMRDLVCTQKTRPRILPAWRNHPGLDSLVITIEECWDEDPEARLSASNIILRLKELVDGGPSSLASDHTPLHSFPHPPVVPGNLEQFRVSEALESTTDTIGTTDSRPPPYDSRWSYTAPGGPVGDDDGGSSDGSTSVTMGLNSSVTMGLNFEETTV</sequence>
<evidence type="ECO:0000256" key="19">
    <source>
        <dbReference type="SAM" id="SignalP"/>
    </source>
</evidence>
<evidence type="ECO:0000256" key="1">
    <source>
        <dbReference type="ARBA" id="ARBA00004479"/>
    </source>
</evidence>
<dbReference type="SUPFAM" id="SSF57829">
    <property type="entry name" value="Zn-binding ribosomal proteins"/>
    <property type="match status" value="1"/>
</dbReference>
<dbReference type="GO" id="GO:0003735">
    <property type="term" value="F:structural constituent of ribosome"/>
    <property type="evidence" value="ECO:0007669"/>
    <property type="project" value="InterPro"/>
</dbReference>
<keyword evidence="9" id="KW-0547">Nucleotide-binding</keyword>
<feature type="compositionally biased region" description="Polar residues" evidence="17">
    <location>
        <begin position="740"/>
        <end position="751"/>
    </location>
</feature>
<dbReference type="SMART" id="SM00220">
    <property type="entry name" value="S_TKc"/>
    <property type="match status" value="1"/>
</dbReference>
<dbReference type="InterPro" id="IPR008271">
    <property type="entry name" value="Ser/Thr_kinase_AS"/>
</dbReference>
<evidence type="ECO:0000313" key="21">
    <source>
        <dbReference type="EMBL" id="CAI8010011.1"/>
    </source>
</evidence>
<dbReference type="GO" id="GO:0071363">
    <property type="term" value="P:cellular response to growth factor stimulus"/>
    <property type="evidence" value="ECO:0007669"/>
    <property type="project" value="TreeGrafter"/>
</dbReference>
<comment type="similarity">
    <text evidence="2">Belongs to the bacterial ribosomal protein bL32 family.</text>
</comment>
<protein>
    <recommendedName>
        <fullName evidence="4">receptor protein serine/threonine kinase</fullName>
        <ecNumber evidence="4">2.7.11.30</ecNumber>
    </recommendedName>
</protein>
<keyword evidence="10" id="KW-0418">Kinase</keyword>
<dbReference type="EMBL" id="CASHTH010001001">
    <property type="protein sequence ID" value="CAI8010011.1"/>
    <property type="molecule type" value="Genomic_DNA"/>
</dbReference>
<feature type="region of interest" description="Disordered" evidence="17">
    <location>
        <begin position="153"/>
        <end position="172"/>
    </location>
</feature>
<name>A0AA35RGR5_GEOBA</name>
<feature type="signal peptide" evidence="19">
    <location>
        <begin position="1"/>
        <end position="28"/>
    </location>
</feature>